<gene>
    <name evidence="1" type="ORF">VB264_19615</name>
</gene>
<sequence length="149" mass="17414">MKLIFQIIILLAFSQYIHAQKNSPLIGNWLDYDIECPDIITFHNNGKYFISNECYETETEKFYESGTWAIDLKKKILVLKNRVFTTNVYYCLDSTSMLTIKAVNITNGTLKGKCNGHPLTQYKIPHKKAFLKSPIWIKRLPFYYSNSKD</sequence>
<keyword evidence="2" id="KW-1185">Reference proteome</keyword>
<dbReference type="EMBL" id="JAYFUL010000042">
    <property type="protein sequence ID" value="MEA5260015.1"/>
    <property type="molecule type" value="Genomic_DNA"/>
</dbReference>
<name>A0ABU5QT39_9BACT</name>
<evidence type="ECO:0000313" key="2">
    <source>
        <dbReference type="Proteomes" id="UP001304671"/>
    </source>
</evidence>
<comment type="caution">
    <text evidence="1">The sequence shown here is derived from an EMBL/GenBank/DDBJ whole genome shotgun (WGS) entry which is preliminary data.</text>
</comment>
<dbReference type="InterPro" id="IPR007298">
    <property type="entry name" value="Cu-R_lipoprotein_NlpE"/>
</dbReference>
<evidence type="ECO:0000313" key="1">
    <source>
        <dbReference type="EMBL" id="MEA5260015.1"/>
    </source>
</evidence>
<dbReference type="Proteomes" id="UP001304671">
    <property type="component" value="Unassembled WGS sequence"/>
</dbReference>
<dbReference type="Pfam" id="PF04170">
    <property type="entry name" value="NlpE"/>
    <property type="match status" value="1"/>
</dbReference>
<dbReference type="RefSeq" id="WP_323252138.1">
    <property type="nucleotide sequence ID" value="NZ_JAYFUL010000042.1"/>
</dbReference>
<protein>
    <submittedName>
        <fullName evidence="1">Copper resistance protein NlpE N-terminal domain-containing protein</fullName>
    </submittedName>
</protein>
<reference evidence="1 2" key="1">
    <citation type="submission" date="2023-12" db="EMBL/GenBank/DDBJ databases">
        <title>Novel species of the genus Arcicella isolated from rivers.</title>
        <authorList>
            <person name="Lu H."/>
        </authorList>
    </citation>
    <scope>NUCLEOTIDE SEQUENCE [LARGE SCALE GENOMIC DNA]</scope>
    <source>
        <strain evidence="1 2">LMG 21963</strain>
    </source>
</reference>
<accession>A0ABU5QT39</accession>
<organism evidence="1 2">
    <name type="scientific">Arcicella aquatica</name>
    <dbReference type="NCBI Taxonomy" id="217141"/>
    <lineage>
        <taxon>Bacteria</taxon>
        <taxon>Pseudomonadati</taxon>
        <taxon>Bacteroidota</taxon>
        <taxon>Cytophagia</taxon>
        <taxon>Cytophagales</taxon>
        <taxon>Flectobacillaceae</taxon>
        <taxon>Arcicella</taxon>
    </lineage>
</organism>
<proteinExistence type="predicted"/>